<proteinExistence type="predicted"/>
<evidence type="ECO:0000313" key="1">
    <source>
        <dbReference type="EMBL" id="OXM14136.1"/>
    </source>
</evidence>
<gene>
    <name evidence="1" type="ORF">CGZ75_14265</name>
</gene>
<dbReference type="OrthoDB" id="1739831at2"/>
<keyword evidence="2" id="KW-1185">Reference proteome</keyword>
<reference evidence="1 2" key="1">
    <citation type="submission" date="2017-07" db="EMBL/GenBank/DDBJ databases">
        <title>Paenibacillus herberti R33 genome sequencing and assembly.</title>
        <authorList>
            <person name="Su W."/>
        </authorList>
    </citation>
    <scope>NUCLEOTIDE SEQUENCE [LARGE SCALE GENOMIC DNA]</scope>
    <source>
        <strain evidence="1 2">R33</strain>
    </source>
</reference>
<dbReference type="InterPro" id="IPR022258">
    <property type="entry name" value="Flagellar_operon_YvyF"/>
</dbReference>
<evidence type="ECO:0000313" key="2">
    <source>
        <dbReference type="Proteomes" id="UP000215145"/>
    </source>
</evidence>
<dbReference type="RefSeq" id="WP_089524958.1">
    <property type="nucleotide sequence ID" value="NZ_NMUQ01000002.1"/>
</dbReference>
<name>A0A229NW27_9BACL</name>
<dbReference type="Proteomes" id="UP000215145">
    <property type="component" value="Unassembled WGS sequence"/>
</dbReference>
<organism evidence="1 2">
    <name type="scientific">Paenibacillus herberti</name>
    <dbReference type="NCBI Taxonomy" id="1619309"/>
    <lineage>
        <taxon>Bacteria</taxon>
        <taxon>Bacillati</taxon>
        <taxon>Bacillota</taxon>
        <taxon>Bacilli</taxon>
        <taxon>Bacillales</taxon>
        <taxon>Paenibacillaceae</taxon>
        <taxon>Paenibacillus</taxon>
    </lineage>
</organism>
<sequence length="132" mass="15361">MNLDNCPRCGRLFAKNFREVCPHCIREIDQEYEACCTYLRKNRGAAIHELSEQTSVGIRQITKFIKEGRISLMDAPNLSYPCEGCGILIREDHMCESCRQRLRGDVQRMKDSEAETERLNSVQRAYRIKDKT</sequence>
<keyword evidence="1" id="KW-0282">Flagellum</keyword>
<comment type="caution">
    <text evidence="1">The sequence shown here is derived from an EMBL/GenBank/DDBJ whole genome shotgun (WGS) entry which is preliminary data.</text>
</comment>
<dbReference type="NCBIfam" id="TIGR03826">
    <property type="entry name" value="YvyF"/>
    <property type="match status" value="1"/>
</dbReference>
<accession>A0A229NW27</accession>
<keyword evidence="1" id="KW-0969">Cilium</keyword>
<keyword evidence="1" id="KW-0966">Cell projection</keyword>
<dbReference type="EMBL" id="NMUQ01000002">
    <property type="protein sequence ID" value="OXM14136.1"/>
    <property type="molecule type" value="Genomic_DNA"/>
</dbReference>
<protein>
    <submittedName>
        <fullName evidence="1">Flagellar protein</fullName>
    </submittedName>
</protein>
<dbReference type="AlphaFoldDB" id="A0A229NW27"/>